<protein>
    <recommendedName>
        <fullName evidence="2">Lipoprotein LPP20-like domain-containing protein</fullName>
    </recommendedName>
</protein>
<feature type="chain" id="PRO_5033007268" description="Lipoprotein LPP20-like domain-containing protein" evidence="1">
    <location>
        <begin position="21"/>
        <end position="354"/>
    </location>
</feature>
<accession>A0A806K315</accession>
<name>A0A806K315_9BACT</name>
<keyword evidence="1" id="KW-0732">Signal</keyword>
<dbReference type="EMBL" id="JQ844289">
    <property type="protein sequence ID" value="AGS54325.1"/>
    <property type="molecule type" value="Genomic_DNA"/>
</dbReference>
<organism evidence="3">
    <name type="scientific">uncultured bacterium contig00115</name>
    <dbReference type="NCBI Taxonomy" id="1181577"/>
    <lineage>
        <taxon>Bacteria</taxon>
        <taxon>environmental samples</taxon>
    </lineage>
</organism>
<sequence length="354" mass="38909">MHKFKCLFSLFVALFLPACASTSASISYSKTAPAWVDSAEAVYPRAQYVAATGFASDRTTAERNALASLTSYFGQNVQVDRSAASSYQQAVTNGVMNGWTDTVEMRGMIQTTAEFENLMGAEIREVWRDPRGIYYAVAAMEKARSARMYNDAIQANLNIIRNLTAMTNAEKNTLNGVIRLRFAANVADVNVYFSNLVRLLDAVPPDGVVAGDRFRLEAQNIIKTIPVGIRISWDRQGRIFGAFAKCLSDLGFDSGSGILGGAASGPRYVLNVTVSLQPVELPGNENKFARIEVAANLMDSRENLVLLPFNFNGREGHLSQTEAENRCVATAERKINEEYAELLTDYLSRLIPKN</sequence>
<feature type="domain" description="Lipoprotein LPP20-like" evidence="2">
    <location>
        <begin position="33"/>
        <end position="139"/>
    </location>
</feature>
<dbReference type="AlphaFoldDB" id="A0A806K315"/>
<feature type="signal peptide" evidence="1">
    <location>
        <begin position="1"/>
        <end position="20"/>
    </location>
</feature>
<evidence type="ECO:0000259" key="2">
    <source>
        <dbReference type="Pfam" id="PF02169"/>
    </source>
</evidence>
<dbReference type="Pfam" id="PF02169">
    <property type="entry name" value="LPP20"/>
    <property type="match status" value="1"/>
</dbReference>
<evidence type="ECO:0000256" key="1">
    <source>
        <dbReference type="SAM" id="SignalP"/>
    </source>
</evidence>
<evidence type="ECO:0000313" key="3">
    <source>
        <dbReference type="EMBL" id="AGS54325.1"/>
    </source>
</evidence>
<dbReference type="InterPro" id="IPR024952">
    <property type="entry name" value="LPP20-like_dom"/>
</dbReference>
<reference evidence="3" key="1">
    <citation type="submission" date="2012-03" db="EMBL/GenBank/DDBJ databases">
        <title>Functional metagenomics reveals considerable lignocellulase gene clusters in the gut microbiome of a wood-feeding higher termite.</title>
        <authorList>
            <person name="Liu N."/>
        </authorList>
    </citation>
    <scope>NUCLEOTIDE SEQUENCE</scope>
</reference>
<proteinExistence type="predicted"/>